<evidence type="ECO:0000256" key="5">
    <source>
        <dbReference type="ARBA" id="ARBA00023014"/>
    </source>
</evidence>
<evidence type="ECO:0000313" key="9">
    <source>
        <dbReference type="Proteomes" id="UP000298127"/>
    </source>
</evidence>
<dbReference type="InterPro" id="IPR012748">
    <property type="entry name" value="Rieske-like_NirD"/>
</dbReference>
<dbReference type="NCBIfam" id="TIGR02378">
    <property type="entry name" value="nirD_assim_sml"/>
    <property type="match status" value="1"/>
</dbReference>
<dbReference type="EMBL" id="SPQZ01000002">
    <property type="protein sequence ID" value="TFV99448.1"/>
    <property type="molecule type" value="Genomic_DNA"/>
</dbReference>
<dbReference type="GO" id="GO:0042128">
    <property type="term" value="P:nitrate assimilation"/>
    <property type="evidence" value="ECO:0007669"/>
    <property type="project" value="UniProtKB-KW"/>
</dbReference>
<dbReference type="RefSeq" id="WP_135119982.1">
    <property type="nucleotide sequence ID" value="NZ_SPQZ01000002.1"/>
</dbReference>
<evidence type="ECO:0000256" key="6">
    <source>
        <dbReference type="ARBA" id="ARBA00023063"/>
    </source>
</evidence>
<name>A0A4Y9R5W1_9MICO</name>
<dbReference type="GO" id="GO:0051537">
    <property type="term" value="F:2 iron, 2 sulfur cluster binding"/>
    <property type="evidence" value="ECO:0007669"/>
    <property type="project" value="UniProtKB-KW"/>
</dbReference>
<evidence type="ECO:0000256" key="2">
    <source>
        <dbReference type="ARBA" id="ARBA00022723"/>
    </source>
</evidence>
<evidence type="ECO:0000256" key="1">
    <source>
        <dbReference type="ARBA" id="ARBA00022714"/>
    </source>
</evidence>
<evidence type="ECO:0000313" key="8">
    <source>
        <dbReference type="EMBL" id="TFV99448.1"/>
    </source>
</evidence>
<keyword evidence="4" id="KW-0408">Iron</keyword>
<dbReference type="Pfam" id="PF13806">
    <property type="entry name" value="Rieske_2"/>
    <property type="match status" value="1"/>
</dbReference>
<reference evidence="8 9" key="1">
    <citation type="journal article" date="2018" name="J. Microbiol.">
        <title>Leifsonia flava sp. nov., a novel actinobacterium isolated from the rhizosphere of Aquilegia viridiflora.</title>
        <authorList>
            <person name="Cai Y."/>
            <person name="Tao W.Z."/>
            <person name="Ma Y.J."/>
            <person name="Cheng J."/>
            <person name="Zhang M.Y."/>
            <person name="Zhang Y.X."/>
        </authorList>
    </citation>
    <scope>NUCLEOTIDE SEQUENCE [LARGE SCALE GENOMIC DNA]</scope>
    <source>
        <strain evidence="8 9">SYP-B2174</strain>
    </source>
</reference>
<keyword evidence="9" id="KW-1185">Reference proteome</keyword>
<dbReference type="GO" id="GO:0046872">
    <property type="term" value="F:metal ion binding"/>
    <property type="evidence" value="ECO:0007669"/>
    <property type="project" value="UniProtKB-KW"/>
</dbReference>
<dbReference type="PROSITE" id="PS51296">
    <property type="entry name" value="RIESKE"/>
    <property type="match status" value="1"/>
</dbReference>
<feature type="domain" description="Rieske" evidence="7">
    <location>
        <begin position="6"/>
        <end position="106"/>
    </location>
</feature>
<keyword evidence="2" id="KW-0479">Metal-binding</keyword>
<sequence>MTSVWEPACAVADLEPSWGEAALLRARQIALFLVSGEEIYAVSHQDPHTDAPVMARGIVGSRGERPTVASPLHKEVYDLATGECFTNPALVLQTFRTRVVGGMIEVELPL</sequence>
<dbReference type="Gene3D" id="2.102.10.10">
    <property type="entry name" value="Rieske [2Fe-2S] iron-sulphur domain"/>
    <property type="match status" value="1"/>
</dbReference>
<keyword evidence="6" id="KW-0534">Nitrate assimilation</keyword>
<dbReference type="PANTHER" id="PTHR40562:SF1">
    <property type="entry name" value="NITRITE REDUCTASE (NADH) SMALL SUBUNIT"/>
    <property type="match status" value="1"/>
</dbReference>
<dbReference type="SUPFAM" id="SSF50022">
    <property type="entry name" value="ISP domain"/>
    <property type="match status" value="1"/>
</dbReference>
<organism evidence="8 9">
    <name type="scientific">Orlajensenia leifsoniae</name>
    <dbReference type="NCBI Taxonomy" id="2561933"/>
    <lineage>
        <taxon>Bacteria</taxon>
        <taxon>Bacillati</taxon>
        <taxon>Actinomycetota</taxon>
        <taxon>Actinomycetes</taxon>
        <taxon>Micrococcales</taxon>
        <taxon>Microbacteriaceae</taxon>
        <taxon>Orlajensenia</taxon>
    </lineage>
</organism>
<dbReference type="GO" id="GO:0008942">
    <property type="term" value="F:nitrite reductase [NAD(P)H] activity"/>
    <property type="evidence" value="ECO:0007669"/>
    <property type="project" value="InterPro"/>
</dbReference>
<gene>
    <name evidence="8" type="primary">nirD</name>
    <name evidence="8" type="ORF">E4M00_07660</name>
</gene>
<dbReference type="InterPro" id="IPR036922">
    <property type="entry name" value="Rieske_2Fe-2S_sf"/>
</dbReference>
<protein>
    <submittedName>
        <fullName evidence="8">Nitrite reductase small subunit NirD</fullName>
    </submittedName>
</protein>
<dbReference type="Proteomes" id="UP000298127">
    <property type="component" value="Unassembled WGS sequence"/>
</dbReference>
<dbReference type="GO" id="GO:0016705">
    <property type="term" value="F:oxidoreductase activity, acting on paired donors, with incorporation or reduction of molecular oxygen"/>
    <property type="evidence" value="ECO:0007669"/>
    <property type="project" value="UniProtKB-ARBA"/>
</dbReference>
<keyword evidence="1" id="KW-0001">2Fe-2S</keyword>
<dbReference type="PROSITE" id="PS51300">
    <property type="entry name" value="NIRD"/>
    <property type="match status" value="1"/>
</dbReference>
<keyword evidence="3" id="KW-0560">Oxidoreductase</keyword>
<dbReference type="PANTHER" id="PTHR40562">
    <property type="match status" value="1"/>
</dbReference>
<dbReference type="CDD" id="cd03529">
    <property type="entry name" value="Rieske_NirD"/>
    <property type="match status" value="1"/>
</dbReference>
<keyword evidence="5" id="KW-0411">Iron-sulfur</keyword>
<evidence type="ECO:0000259" key="7">
    <source>
        <dbReference type="PROSITE" id="PS51296"/>
    </source>
</evidence>
<accession>A0A4Y9R5W1</accession>
<proteinExistence type="predicted"/>
<comment type="caution">
    <text evidence="8">The sequence shown here is derived from an EMBL/GenBank/DDBJ whole genome shotgun (WGS) entry which is preliminary data.</text>
</comment>
<dbReference type="InterPro" id="IPR017881">
    <property type="entry name" value="NirD"/>
</dbReference>
<dbReference type="AlphaFoldDB" id="A0A4Y9R5W1"/>
<evidence type="ECO:0000256" key="3">
    <source>
        <dbReference type="ARBA" id="ARBA00023002"/>
    </source>
</evidence>
<dbReference type="InterPro" id="IPR017941">
    <property type="entry name" value="Rieske_2Fe-2S"/>
</dbReference>
<evidence type="ECO:0000256" key="4">
    <source>
        <dbReference type="ARBA" id="ARBA00023004"/>
    </source>
</evidence>
<dbReference type="GO" id="GO:0004497">
    <property type="term" value="F:monooxygenase activity"/>
    <property type="evidence" value="ECO:0007669"/>
    <property type="project" value="UniProtKB-ARBA"/>
</dbReference>